<dbReference type="Pfam" id="PF07969">
    <property type="entry name" value="Amidohydro_3"/>
    <property type="match status" value="1"/>
</dbReference>
<evidence type="ECO:0000259" key="1">
    <source>
        <dbReference type="Pfam" id="PF07969"/>
    </source>
</evidence>
<proteinExistence type="predicted"/>
<gene>
    <name evidence="2" type="ORF">HLI_12350</name>
</gene>
<dbReference type="KEGG" id="hli:HLI_12350"/>
<dbReference type="Gene3D" id="3.20.20.140">
    <property type="entry name" value="Metal-dependent hydrolases"/>
    <property type="match status" value="1"/>
</dbReference>
<dbReference type="CDD" id="cd01300">
    <property type="entry name" value="YtcJ_like"/>
    <property type="match status" value="1"/>
</dbReference>
<evidence type="ECO:0000313" key="2">
    <source>
        <dbReference type="EMBL" id="QAS52930.1"/>
    </source>
</evidence>
<dbReference type="PANTHER" id="PTHR22642:SF2">
    <property type="entry name" value="PROTEIN LONG AFTER FAR-RED 3"/>
    <property type="match status" value="1"/>
</dbReference>
<dbReference type="AlphaFoldDB" id="A0A410ME06"/>
<feature type="domain" description="Amidohydrolase 3" evidence="1">
    <location>
        <begin position="50"/>
        <end position="528"/>
    </location>
</feature>
<dbReference type="Gene3D" id="3.10.310.70">
    <property type="match status" value="1"/>
</dbReference>
<dbReference type="PANTHER" id="PTHR22642">
    <property type="entry name" value="IMIDAZOLONEPROPIONASE"/>
    <property type="match status" value="1"/>
</dbReference>
<protein>
    <submittedName>
        <fullName evidence="2">Amidohydrolase</fullName>
    </submittedName>
</protein>
<dbReference type="InterPro" id="IPR013108">
    <property type="entry name" value="Amidohydro_3"/>
</dbReference>
<dbReference type="SUPFAM" id="SSF51338">
    <property type="entry name" value="Composite domain of metallo-dependent hydrolases"/>
    <property type="match status" value="1"/>
</dbReference>
<dbReference type="InterPro" id="IPR032466">
    <property type="entry name" value="Metal_Hydrolase"/>
</dbReference>
<dbReference type="InterPro" id="IPR033932">
    <property type="entry name" value="YtcJ-like"/>
</dbReference>
<dbReference type="SUPFAM" id="SSF51556">
    <property type="entry name" value="Metallo-dependent hydrolases"/>
    <property type="match status" value="1"/>
</dbReference>
<dbReference type="Gene3D" id="2.30.40.10">
    <property type="entry name" value="Urease, subunit C, domain 1"/>
    <property type="match status" value="1"/>
</dbReference>
<dbReference type="EMBL" id="CP026118">
    <property type="protein sequence ID" value="QAS52930.1"/>
    <property type="molecule type" value="Genomic_DNA"/>
</dbReference>
<dbReference type="RefSeq" id="WP_128525208.1">
    <property type="nucleotide sequence ID" value="NZ_CP026118.1"/>
</dbReference>
<dbReference type="InterPro" id="IPR011059">
    <property type="entry name" value="Metal-dep_hydrolase_composite"/>
</dbReference>
<organism evidence="2 3">
    <name type="scientific">Halobacillus litoralis</name>
    <dbReference type="NCBI Taxonomy" id="45668"/>
    <lineage>
        <taxon>Bacteria</taxon>
        <taxon>Bacillati</taxon>
        <taxon>Bacillota</taxon>
        <taxon>Bacilli</taxon>
        <taxon>Bacillales</taxon>
        <taxon>Bacillaceae</taxon>
        <taxon>Halobacillus</taxon>
    </lineage>
</organism>
<keyword evidence="2" id="KW-0378">Hydrolase</keyword>
<name>A0A410ME06_9BACI</name>
<reference evidence="2 3" key="1">
    <citation type="submission" date="2018-01" db="EMBL/GenBank/DDBJ databases">
        <title>The whole genome sequencing and assembly of Halobacillus litoralis ERB031 strain.</title>
        <authorList>
            <person name="Lee S.-J."/>
            <person name="Park M.-K."/>
            <person name="Kim J.-Y."/>
            <person name="Lee Y.-J."/>
            <person name="Yi H."/>
            <person name="Bahn Y.-S."/>
            <person name="Kim J.F."/>
            <person name="Lee D.-W."/>
        </authorList>
    </citation>
    <scope>NUCLEOTIDE SEQUENCE [LARGE SCALE GENOMIC DNA]</scope>
    <source>
        <strain evidence="2 3">ERB 031</strain>
    </source>
</reference>
<dbReference type="OrthoDB" id="9767366at2"/>
<sequence length="536" mass="59058">MKATKAFVNGEVFTSDTFGSVAEAIAIKDSLILRIDSNAEIMNITDEHTEIIDLDGRSLLPGFIDAHAHLELYGTNQLGVNCKTVGSIKELQDKLQDVAEYAPEGEWIRGWGYNQNYLAEKRHLTRWDLDKVSTSHPIIVVRTCGHISCVNSKALELANLTNETPDPPGGTFHKINGELSGLLLEAAHMKMFQLADYSEEEVMQGLEIASDDFLKYGITSVHDAGGYGTKHIRYLQKAVDENKIKQRVYALYGSLYESPAMVEAGINSGICTGIGDERFKVGPAKVFIDGSSSGPTCKMREPYTSNLEDSGILYMNQHALTGSLGAAHRAGWQITAHAMGDEAVEMLLHTIEESLASQPRDDHRHRLEHSGFTPNDLLQKVKVTRSIPIPNPAFLYEFGDGYLKDYGDRVKNMFPLKSFKELQIPFALGSDSPITSAHPLLGIYAAVNRKSKSGKPVGADQSITIEEAIRAYTWAGAYASFEEDQKGSLEIGKLADLVILDRPILSCPPEDLLNVNVDMTILNGEIAYQKQKEDVH</sequence>
<accession>A0A410ME06</accession>
<dbReference type="Proteomes" id="UP000287756">
    <property type="component" value="Chromosome"/>
</dbReference>
<dbReference type="GO" id="GO:0016810">
    <property type="term" value="F:hydrolase activity, acting on carbon-nitrogen (but not peptide) bonds"/>
    <property type="evidence" value="ECO:0007669"/>
    <property type="project" value="InterPro"/>
</dbReference>
<evidence type="ECO:0000313" key="3">
    <source>
        <dbReference type="Proteomes" id="UP000287756"/>
    </source>
</evidence>